<sequence length="218" mass="23044">MTETVKAAIAAQVDYINATTATDEHIERARTTAAEFGVQCPDEATGNLLSTLAATGRNAHTSGAVIVTPAAGLVGLHVLRGLNDRQTLTCIDPEAEHHHSARELFRAAGFTGSRSRFLPSRPLDVMGRLTNGAYHLVYLDVSGMDMVAAVRAAFPLLSVGGTIVLADSLLDGTIADHTRRDQDTLGARAADEYARELEDAVVSRIPLGAGLTLITRTA</sequence>
<dbReference type="OrthoDB" id="4774874at2"/>
<keyword evidence="1" id="KW-0808">Transferase</keyword>
<dbReference type="EMBL" id="VDHJ01000002">
    <property type="protein sequence ID" value="TNL99675.1"/>
    <property type="molecule type" value="Genomic_DNA"/>
</dbReference>
<evidence type="ECO:0000313" key="2">
    <source>
        <dbReference type="Proteomes" id="UP000312032"/>
    </source>
</evidence>
<keyword evidence="2" id="KW-1185">Reference proteome</keyword>
<evidence type="ECO:0000313" key="1">
    <source>
        <dbReference type="EMBL" id="TNL99675.1"/>
    </source>
</evidence>
<dbReference type="GO" id="GO:0032259">
    <property type="term" value="P:methylation"/>
    <property type="evidence" value="ECO:0007669"/>
    <property type="project" value="UniProtKB-KW"/>
</dbReference>
<comment type="caution">
    <text evidence="1">The sequence shown here is derived from an EMBL/GenBank/DDBJ whole genome shotgun (WGS) entry which is preliminary data.</text>
</comment>
<accession>A0A5C4U720</accession>
<keyword evidence="1" id="KW-0489">Methyltransferase</keyword>
<dbReference type="SUPFAM" id="SSF53335">
    <property type="entry name" value="S-adenosyl-L-methionine-dependent methyltransferases"/>
    <property type="match status" value="1"/>
</dbReference>
<dbReference type="GO" id="GO:0008168">
    <property type="term" value="F:methyltransferase activity"/>
    <property type="evidence" value="ECO:0007669"/>
    <property type="project" value="UniProtKB-KW"/>
</dbReference>
<proteinExistence type="predicted"/>
<reference evidence="1 2" key="1">
    <citation type="submission" date="2019-06" db="EMBL/GenBank/DDBJ databases">
        <authorList>
            <person name="Li J."/>
        </authorList>
    </citation>
    <scope>NUCLEOTIDE SEQUENCE [LARGE SCALE GENOMIC DNA]</scope>
    <source>
        <strain evidence="1 2">LMG 28165</strain>
    </source>
</reference>
<dbReference type="Gene3D" id="3.40.50.150">
    <property type="entry name" value="Vaccinia Virus protein VP39"/>
    <property type="match status" value="1"/>
</dbReference>
<dbReference type="InterPro" id="IPR029063">
    <property type="entry name" value="SAM-dependent_MTases_sf"/>
</dbReference>
<protein>
    <submittedName>
        <fullName evidence="1">O-methyltransferase</fullName>
    </submittedName>
</protein>
<gene>
    <name evidence="1" type="ORF">FHE74_01120</name>
</gene>
<name>A0A5C4U720_9CORY</name>
<dbReference type="Proteomes" id="UP000312032">
    <property type="component" value="Unassembled WGS sequence"/>
</dbReference>
<dbReference type="RefSeq" id="WP_139464591.1">
    <property type="nucleotide sequence ID" value="NZ_VDHJ01000002.1"/>
</dbReference>
<dbReference type="AlphaFoldDB" id="A0A5C4U720"/>
<organism evidence="1 2">
    <name type="scientific">Corynebacterium tapiri</name>
    <dbReference type="NCBI Taxonomy" id="1448266"/>
    <lineage>
        <taxon>Bacteria</taxon>
        <taxon>Bacillati</taxon>
        <taxon>Actinomycetota</taxon>
        <taxon>Actinomycetes</taxon>
        <taxon>Mycobacteriales</taxon>
        <taxon>Corynebacteriaceae</taxon>
        <taxon>Corynebacterium</taxon>
    </lineage>
</organism>